<dbReference type="SMART" id="SM00409">
    <property type="entry name" value="IG"/>
    <property type="match status" value="1"/>
</dbReference>
<dbReference type="InterPro" id="IPR013783">
    <property type="entry name" value="Ig-like_fold"/>
</dbReference>
<keyword evidence="3" id="KW-1064">Adaptive immunity</keyword>
<dbReference type="PANTHER" id="PTHR23268">
    <property type="entry name" value="T-CELL RECEPTOR BETA CHAIN"/>
    <property type="match status" value="1"/>
</dbReference>
<dbReference type="GO" id="GO:0002250">
    <property type="term" value="P:adaptive immune response"/>
    <property type="evidence" value="ECO:0007669"/>
    <property type="project" value="UniProtKB-KW"/>
</dbReference>
<keyword evidence="4" id="KW-0393">Immunoglobulin domain</keyword>
<dbReference type="PANTHER" id="PTHR23268:SF101">
    <property type="entry name" value="T CELL RECEPTOR BETA VARIABLE 9"/>
    <property type="match status" value="1"/>
</dbReference>
<dbReference type="InterPro" id="IPR003599">
    <property type="entry name" value="Ig_sub"/>
</dbReference>
<evidence type="ECO:0000256" key="5">
    <source>
        <dbReference type="ARBA" id="ARBA00043266"/>
    </source>
</evidence>
<dbReference type="Ensembl" id="ENSCCNT00000033838.1">
    <property type="protein sequence ID" value="ENSCCNP00000026709.1"/>
    <property type="gene ID" value="ENSCCNG00000025879.1"/>
</dbReference>
<name>A0A8C0XDG0_CASCN</name>
<reference evidence="7" key="1">
    <citation type="submission" date="2023-09" db="UniProtKB">
        <authorList>
            <consortium name="Ensembl"/>
        </authorList>
    </citation>
    <scope>IDENTIFICATION</scope>
</reference>
<organism evidence="7">
    <name type="scientific">Castor canadensis</name>
    <name type="common">American beaver</name>
    <dbReference type="NCBI Taxonomy" id="51338"/>
    <lineage>
        <taxon>Eukaryota</taxon>
        <taxon>Metazoa</taxon>
        <taxon>Chordata</taxon>
        <taxon>Craniata</taxon>
        <taxon>Vertebrata</taxon>
        <taxon>Euteleostomi</taxon>
        <taxon>Mammalia</taxon>
        <taxon>Eutheria</taxon>
        <taxon>Euarchontoglires</taxon>
        <taxon>Glires</taxon>
        <taxon>Rodentia</taxon>
        <taxon>Castorimorpha</taxon>
        <taxon>Castoridae</taxon>
        <taxon>Castor</taxon>
    </lineage>
</organism>
<dbReference type="InterPro" id="IPR013106">
    <property type="entry name" value="Ig_V-set"/>
</dbReference>
<accession>A0A8C0XDG0</accession>
<sequence>MCVGYSHPSSRTTQTTLTLPWDHPCPSLLIDYGWESLGSSLLIEQEDSSLDSGVTQTPKHLIKVKGQQVTLRCTPMSGHLSVTWYQQTLGQGPQFLFEYYNGEQRDRGKVSDRFSAQQFNNYNSELHLKSLELGDSALFLCASSMAQPGMIISFLHKNIPAPVQEGKAARLAHALGR</sequence>
<feature type="domain" description="Ig-like" evidence="6">
    <location>
        <begin position="52"/>
        <end position="153"/>
    </location>
</feature>
<keyword evidence="2" id="KW-0391">Immunity</keyword>
<dbReference type="AlphaFoldDB" id="A0A8C0XDG0"/>
<evidence type="ECO:0000256" key="1">
    <source>
        <dbReference type="ARBA" id="ARBA00022729"/>
    </source>
</evidence>
<dbReference type="GO" id="GO:0042101">
    <property type="term" value="C:T cell receptor complex"/>
    <property type="evidence" value="ECO:0007669"/>
    <property type="project" value="UniProtKB-KW"/>
</dbReference>
<evidence type="ECO:0000256" key="2">
    <source>
        <dbReference type="ARBA" id="ARBA00022859"/>
    </source>
</evidence>
<keyword evidence="1" id="KW-0732">Signal</keyword>
<dbReference type="GO" id="GO:0007166">
    <property type="term" value="P:cell surface receptor signaling pathway"/>
    <property type="evidence" value="ECO:0007669"/>
    <property type="project" value="TreeGrafter"/>
</dbReference>
<dbReference type="InterPro" id="IPR007110">
    <property type="entry name" value="Ig-like_dom"/>
</dbReference>
<evidence type="ECO:0000256" key="3">
    <source>
        <dbReference type="ARBA" id="ARBA00023130"/>
    </source>
</evidence>
<evidence type="ECO:0000313" key="7">
    <source>
        <dbReference type="Ensembl" id="ENSCCNP00000026709.1"/>
    </source>
</evidence>
<dbReference type="InterPro" id="IPR050413">
    <property type="entry name" value="TCR_beta_variable"/>
</dbReference>
<dbReference type="InterPro" id="IPR036179">
    <property type="entry name" value="Ig-like_dom_sf"/>
</dbReference>
<evidence type="ECO:0000256" key="4">
    <source>
        <dbReference type="ARBA" id="ARBA00023319"/>
    </source>
</evidence>
<dbReference type="PROSITE" id="PS50835">
    <property type="entry name" value="IG_LIKE"/>
    <property type="match status" value="1"/>
</dbReference>
<protein>
    <recommendedName>
        <fullName evidence="6">Ig-like domain-containing protein</fullName>
    </recommendedName>
</protein>
<dbReference type="Gene3D" id="2.60.40.10">
    <property type="entry name" value="Immunoglobulins"/>
    <property type="match status" value="1"/>
</dbReference>
<dbReference type="SUPFAM" id="SSF48726">
    <property type="entry name" value="Immunoglobulin"/>
    <property type="match status" value="1"/>
</dbReference>
<dbReference type="SMART" id="SM00406">
    <property type="entry name" value="IGv"/>
    <property type="match status" value="1"/>
</dbReference>
<keyword evidence="5" id="KW-1279">T cell receptor</keyword>
<evidence type="ECO:0000259" key="6">
    <source>
        <dbReference type="PROSITE" id="PS50835"/>
    </source>
</evidence>
<dbReference type="Pfam" id="PF07686">
    <property type="entry name" value="V-set"/>
    <property type="match status" value="1"/>
</dbReference>
<proteinExistence type="predicted"/>